<gene>
    <name evidence="18" type="primary">LOC115220470</name>
</gene>
<name>A0A6P7T6A3_9MOLL</name>
<proteinExistence type="predicted"/>
<keyword evidence="9 16" id="KW-1133">Transmembrane helix</keyword>
<keyword evidence="11 16" id="KW-0472">Membrane</keyword>
<evidence type="ECO:0000256" key="9">
    <source>
        <dbReference type="ARBA" id="ARBA00022989"/>
    </source>
</evidence>
<feature type="compositionally biased region" description="Polar residues" evidence="15">
    <location>
        <begin position="8"/>
        <end position="18"/>
    </location>
</feature>
<feature type="transmembrane region" description="Helical" evidence="16">
    <location>
        <begin position="220"/>
        <end position="240"/>
    </location>
</feature>
<accession>A0A6P7T6A3</accession>
<evidence type="ECO:0000256" key="11">
    <source>
        <dbReference type="ARBA" id="ARBA00023136"/>
    </source>
</evidence>
<evidence type="ECO:0000256" key="16">
    <source>
        <dbReference type="SAM" id="Phobius"/>
    </source>
</evidence>
<evidence type="ECO:0000313" key="18">
    <source>
        <dbReference type="RefSeq" id="XP_029646458.1"/>
    </source>
</evidence>
<evidence type="ECO:0000256" key="12">
    <source>
        <dbReference type="ARBA" id="ARBA00023180"/>
    </source>
</evidence>
<keyword evidence="7 16" id="KW-0812">Transmembrane</keyword>
<evidence type="ECO:0000256" key="15">
    <source>
        <dbReference type="SAM" id="MobiDB-lite"/>
    </source>
</evidence>
<sequence>MADRTDWQHQPQSQTSSVIDLDDMEVIDNDASDYESEFRDSRKSDEGRYSKNEDDNEDVRQRMGQHVTEIMWQAGKQQAKKAWNLYGNIDILRPYFDVQPYEVRNRLIESLIPRKASVQIQSIPRELYGPTMVIFTLIALLLFQMKSSGHQVQEGTLMGTSFLVCFSYWFGASSAIFLLSYLCNIQVTMIQVLSMLGYGLFGHCIVVFASTVTHTSHSHILFYMLWALVGGLSTARMAFVVLSRTSGHSQRIIVCSAIAVLHLTFLLYLHFAYHQTVEEFSEVFDKEISKPIAEDALRPKFVRDLGIEQHSIKHINQSPKQYIKSAAIDKIDSVVQTPVLNIPQNVLNVLNTTVPVIQAAGKSLLKAAIASKTNNSVAM</sequence>
<dbReference type="KEGG" id="osn:115220470"/>
<feature type="transmembrane region" description="Helical" evidence="16">
    <location>
        <begin position="195"/>
        <end position="214"/>
    </location>
</feature>
<organism evidence="17 18">
    <name type="scientific">Octopus sinensis</name>
    <name type="common">East Asian common octopus</name>
    <dbReference type="NCBI Taxonomy" id="2607531"/>
    <lineage>
        <taxon>Eukaryota</taxon>
        <taxon>Metazoa</taxon>
        <taxon>Spiralia</taxon>
        <taxon>Lophotrochozoa</taxon>
        <taxon>Mollusca</taxon>
        <taxon>Cephalopoda</taxon>
        <taxon>Coleoidea</taxon>
        <taxon>Octopodiformes</taxon>
        <taxon>Octopoda</taxon>
        <taxon>Incirrata</taxon>
        <taxon>Octopodidae</taxon>
        <taxon>Octopus</taxon>
    </lineage>
</organism>
<keyword evidence="10" id="KW-0333">Golgi apparatus</keyword>
<feature type="transmembrane region" description="Helical" evidence="16">
    <location>
        <begin position="252"/>
        <end position="273"/>
    </location>
</feature>
<dbReference type="InterPro" id="IPR051521">
    <property type="entry name" value="tRNA_Mod/Golgi_Maint"/>
</dbReference>
<feature type="region of interest" description="Disordered" evidence="15">
    <location>
        <begin position="1"/>
        <end position="59"/>
    </location>
</feature>
<comment type="subcellular location">
    <subcellularLocation>
        <location evidence="3">Cell membrane</location>
        <topology evidence="3">Multi-pass membrane protein</topology>
    </subcellularLocation>
    <subcellularLocation>
        <location evidence="2">Cytoplasm</location>
    </subcellularLocation>
    <subcellularLocation>
        <location evidence="1">Golgi apparatus</location>
        <location evidence="1">cis-Golgi network membrane</location>
        <topology evidence="1">Multi-pass membrane protein</topology>
    </subcellularLocation>
</comment>
<dbReference type="GO" id="GO:0005794">
    <property type="term" value="C:Golgi apparatus"/>
    <property type="evidence" value="ECO:0007669"/>
    <property type="project" value="UniProtKB-SubCell"/>
</dbReference>
<comment type="function">
    <text evidence="13">Involved in the maintenance of the Golgi structure. May play a role in hematopoiesis.</text>
</comment>
<evidence type="ECO:0000256" key="8">
    <source>
        <dbReference type="ARBA" id="ARBA00022782"/>
    </source>
</evidence>
<feature type="compositionally biased region" description="Basic and acidic residues" evidence="15">
    <location>
        <begin position="36"/>
        <end position="59"/>
    </location>
</feature>
<keyword evidence="6" id="KW-0963">Cytoplasm</keyword>
<evidence type="ECO:0000256" key="13">
    <source>
        <dbReference type="ARBA" id="ARBA00024809"/>
    </source>
</evidence>
<evidence type="ECO:0000256" key="7">
    <source>
        <dbReference type="ARBA" id="ARBA00022692"/>
    </source>
</evidence>
<dbReference type="RefSeq" id="XP_029646458.1">
    <property type="nucleotide sequence ID" value="XM_029790598.2"/>
</dbReference>
<reference evidence="18" key="1">
    <citation type="submission" date="2025-08" db="UniProtKB">
        <authorList>
            <consortium name="RefSeq"/>
        </authorList>
    </citation>
    <scope>IDENTIFICATION</scope>
</reference>
<keyword evidence="12" id="KW-0325">Glycoprotein</keyword>
<feature type="transmembrane region" description="Helical" evidence="16">
    <location>
        <begin position="157"/>
        <end position="183"/>
    </location>
</feature>
<evidence type="ECO:0000256" key="4">
    <source>
        <dbReference type="ARBA" id="ARBA00015622"/>
    </source>
</evidence>
<evidence type="ECO:0000313" key="17">
    <source>
        <dbReference type="Proteomes" id="UP000515154"/>
    </source>
</evidence>
<evidence type="ECO:0000256" key="2">
    <source>
        <dbReference type="ARBA" id="ARBA00004496"/>
    </source>
</evidence>
<keyword evidence="17" id="KW-1185">Reference proteome</keyword>
<feature type="compositionally biased region" description="Acidic residues" evidence="15">
    <location>
        <begin position="20"/>
        <end position="35"/>
    </location>
</feature>
<keyword evidence="8" id="KW-0221">Differentiation</keyword>
<dbReference type="GO" id="GO:0005886">
    <property type="term" value="C:plasma membrane"/>
    <property type="evidence" value="ECO:0007669"/>
    <property type="project" value="UniProtKB-SubCell"/>
</dbReference>
<dbReference type="PANTHER" id="PTHR15627">
    <property type="entry name" value="NATURAL KILLER CELL-SPECIFIC ANTIGEN KLIP1"/>
    <property type="match status" value="1"/>
</dbReference>
<keyword evidence="5" id="KW-1003">Cell membrane</keyword>
<evidence type="ECO:0000256" key="6">
    <source>
        <dbReference type="ARBA" id="ARBA00022490"/>
    </source>
</evidence>
<dbReference type="PANTHER" id="PTHR15627:SF14">
    <property type="entry name" value="PROTEIN YIPF3"/>
    <property type="match status" value="1"/>
</dbReference>
<dbReference type="GO" id="GO:0030154">
    <property type="term" value="P:cell differentiation"/>
    <property type="evidence" value="ECO:0007669"/>
    <property type="project" value="UniProtKB-KW"/>
</dbReference>
<evidence type="ECO:0000256" key="1">
    <source>
        <dbReference type="ARBA" id="ARBA00004257"/>
    </source>
</evidence>
<protein>
    <recommendedName>
        <fullName evidence="4">Protein YIPF3</fullName>
    </recommendedName>
    <alternativeName>
        <fullName evidence="14">YIP1 family member 3</fullName>
    </alternativeName>
</protein>
<evidence type="ECO:0000256" key="14">
    <source>
        <dbReference type="ARBA" id="ARBA00032951"/>
    </source>
</evidence>
<evidence type="ECO:0000256" key="10">
    <source>
        <dbReference type="ARBA" id="ARBA00023034"/>
    </source>
</evidence>
<evidence type="ECO:0000256" key="5">
    <source>
        <dbReference type="ARBA" id="ARBA00022475"/>
    </source>
</evidence>
<evidence type="ECO:0000256" key="3">
    <source>
        <dbReference type="ARBA" id="ARBA00004651"/>
    </source>
</evidence>
<dbReference type="Proteomes" id="UP000515154">
    <property type="component" value="Linkage group LG16"/>
</dbReference>
<feature type="transmembrane region" description="Helical" evidence="16">
    <location>
        <begin position="127"/>
        <end position="145"/>
    </location>
</feature>
<dbReference type="AlphaFoldDB" id="A0A6P7T6A3"/>